<dbReference type="HOGENOM" id="CLU_2253335_0_0_1"/>
<dbReference type="AlphaFoldDB" id="T1IF40"/>
<proteinExistence type="predicted"/>
<protein>
    <recommendedName>
        <fullName evidence="3">PiggyBac transposable element-derived protein domain-containing protein</fullName>
    </recommendedName>
</protein>
<dbReference type="Proteomes" id="UP000015103">
    <property type="component" value="Unassembled WGS sequence"/>
</dbReference>
<organism evidence="1 2">
    <name type="scientific">Rhodnius prolixus</name>
    <name type="common">Triatomid bug</name>
    <dbReference type="NCBI Taxonomy" id="13249"/>
    <lineage>
        <taxon>Eukaryota</taxon>
        <taxon>Metazoa</taxon>
        <taxon>Ecdysozoa</taxon>
        <taxon>Arthropoda</taxon>
        <taxon>Hexapoda</taxon>
        <taxon>Insecta</taxon>
        <taxon>Pterygota</taxon>
        <taxon>Neoptera</taxon>
        <taxon>Paraneoptera</taxon>
        <taxon>Hemiptera</taxon>
        <taxon>Heteroptera</taxon>
        <taxon>Panheteroptera</taxon>
        <taxon>Cimicomorpha</taxon>
        <taxon>Reduviidae</taxon>
        <taxon>Triatominae</taxon>
        <taxon>Rhodnius</taxon>
    </lineage>
</organism>
<evidence type="ECO:0000313" key="2">
    <source>
        <dbReference type="Proteomes" id="UP000015103"/>
    </source>
</evidence>
<evidence type="ECO:0008006" key="3">
    <source>
        <dbReference type="Google" id="ProtNLM"/>
    </source>
</evidence>
<keyword evidence="2" id="KW-1185">Reference proteome</keyword>
<dbReference type="InParanoid" id="T1IF40"/>
<evidence type="ECO:0000313" key="1">
    <source>
        <dbReference type="EnsemblMetazoa" id="RPRC014909-PA"/>
    </source>
</evidence>
<name>T1IF40_RHOPR</name>
<dbReference type="EMBL" id="ACPB03017923">
    <property type="status" value="NOT_ANNOTATED_CDS"/>
    <property type="molecule type" value="Genomic_DNA"/>
</dbReference>
<dbReference type="STRING" id="13249.T1IF40"/>
<reference evidence="1" key="1">
    <citation type="submission" date="2015-05" db="UniProtKB">
        <authorList>
            <consortium name="EnsemblMetazoa"/>
        </authorList>
    </citation>
    <scope>IDENTIFICATION</scope>
</reference>
<dbReference type="VEuPathDB" id="VectorBase:RPRC014909"/>
<accession>T1IF40</accession>
<sequence length="104" mass="12405">MTLEPGIRRMNGERILTKTQFDNAFIGLLFARSAYNAQNVRYCPFPWNKKWGRAFFSNTMSRNVETEILRFIRVDQRNNRLQTDKFALISKFWNKFVENSQNCS</sequence>
<dbReference type="EnsemblMetazoa" id="RPRC014909-RA">
    <property type="protein sequence ID" value="RPRC014909-PA"/>
    <property type="gene ID" value="RPRC014909"/>
</dbReference>